<dbReference type="InterPro" id="IPR024931">
    <property type="entry name" value="Importin_alpha"/>
</dbReference>
<evidence type="ECO:0000313" key="7">
    <source>
        <dbReference type="EMBL" id="RWS30923.1"/>
    </source>
</evidence>
<dbReference type="EMBL" id="NCKV01000331">
    <property type="protein sequence ID" value="RWS30923.1"/>
    <property type="molecule type" value="Genomic_DNA"/>
</dbReference>
<evidence type="ECO:0000256" key="6">
    <source>
        <dbReference type="PROSITE-ProRule" id="PRU00259"/>
    </source>
</evidence>
<dbReference type="PANTHER" id="PTHR23316">
    <property type="entry name" value="IMPORTIN ALPHA"/>
    <property type="match status" value="1"/>
</dbReference>
<comment type="similarity">
    <text evidence="1 5">Belongs to the importin alpha family.</text>
</comment>
<dbReference type="SMART" id="SM00185">
    <property type="entry name" value="ARM"/>
    <property type="match status" value="7"/>
</dbReference>
<protein>
    <recommendedName>
        <fullName evidence="5">Importin subunit alpha</fullName>
    </recommendedName>
</protein>
<keyword evidence="8" id="KW-1185">Reference proteome</keyword>
<feature type="repeat" description="ARM" evidence="6">
    <location>
        <begin position="89"/>
        <end position="131"/>
    </location>
</feature>
<dbReference type="Gene3D" id="1.25.10.10">
    <property type="entry name" value="Leucine-rich Repeat Variant"/>
    <property type="match status" value="1"/>
</dbReference>
<dbReference type="InterPro" id="IPR011989">
    <property type="entry name" value="ARM-like"/>
</dbReference>
<dbReference type="PROSITE" id="PS50176">
    <property type="entry name" value="ARM_REPEAT"/>
    <property type="match status" value="2"/>
</dbReference>
<keyword evidence="3" id="KW-0677">Repeat</keyword>
<evidence type="ECO:0000256" key="1">
    <source>
        <dbReference type="ARBA" id="ARBA00010394"/>
    </source>
</evidence>
<dbReference type="GO" id="GO:0006606">
    <property type="term" value="P:protein import into nucleus"/>
    <property type="evidence" value="ECO:0007669"/>
    <property type="project" value="InterPro"/>
</dbReference>
<dbReference type="STRING" id="299467.A0A443STU6"/>
<dbReference type="PIRSF" id="PIRSF005673">
    <property type="entry name" value="Importin_alpha"/>
    <property type="match status" value="1"/>
</dbReference>
<name>A0A443STU6_9ACAR</name>
<keyword evidence="4 5" id="KW-0653">Protein transport</keyword>
<dbReference type="Proteomes" id="UP000288716">
    <property type="component" value="Unassembled WGS sequence"/>
</dbReference>
<feature type="repeat" description="ARM" evidence="6">
    <location>
        <begin position="131"/>
        <end position="173"/>
    </location>
</feature>
<evidence type="ECO:0000256" key="4">
    <source>
        <dbReference type="ARBA" id="ARBA00022927"/>
    </source>
</evidence>
<proteinExistence type="inferred from homology"/>
<sequence>MEASASISSNNNEYQCVNLQNSEDPWNLEEAAKKIAALQIEDEKVLSITEDMIVSVMHSDPEEQLNGTRKFRRLLSSQEPHIDEIIKLGMVPIFVGFLKTENPKLQSEAAWVLTNIANGNVDQTRVIIEASAVRELVKLLYSPNEELQEICIWALANIAGTNETFRNFVHFSGIMIPLLNLLSKTSKMSIIKTGVWALRNLCRGKNPQPELMKITPVVRALAKLLHHNDPEVIVDICFAISYVCECGDDYIQTVIDSGVGRRFIDLLSHHSADVVYSVLRAVGHIFIATNVNVGCLLDCIALIALRHLLFANNAIIRRTTCWALSNVTAGDKSQLQRVIDTAIFPRIIEIILSQSTDTKERHDALWVIRNAIFASNFQQTKYLVGIGLMAALCECLSISQIENFKTINLALNSLSKVLEIGTENLHSMIDMNSLVSVLKPKLDYLTISGALNRNEEFILIQEYLNNYQRC</sequence>
<comment type="caution">
    <text evidence="7">The sequence shown here is derived from an EMBL/GenBank/DDBJ whole genome shotgun (WGS) entry which is preliminary data.</text>
</comment>
<dbReference type="OrthoDB" id="29145at2759"/>
<keyword evidence="2 5" id="KW-0813">Transport</keyword>
<dbReference type="Pfam" id="PF00514">
    <property type="entry name" value="Arm"/>
    <property type="match status" value="2"/>
</dbReference>
<accession>A0A443STU6</accession>
<dbReference type="VEuPathDB" id="VectorBase:LDEU001115"/>
<evidence type="ECO:0000256" key="2">
    <source>
        <dbReference type="ARBA" id="ARBA00022448"/>
    </source>
</evidence>
<evidence type="ECO:0000313" key="8">
    <source>
        <dbReference type="Proteomes" id="UP000288716"/>
    </source>
</evidence>
<dbReference type="GO" id="GO:0005737">
    <property type="term" value="C:cytoplasm"/>
    <property type="evidence" value="ECO:0007669"/>
    <property type="project" value="InterPro"/>
</dbReference>
<dbReference type="InterPro" id="IPR000225">
    <property type="entry name" value="Armadillo"/>
</dbReference>
<reference evidence="7 8" key="1">
    <citation type="journal article" date="2018" name="Gigascience">
        <title>Genomes of trombidid mites reveal novel predicted allergens and laterally-transferred genes associated with secondary metabolism.</title>
        <authorList>
            <person name="Dong X."/>
            <person name="Chaisiri K."/>
            <person name="Xia D."/>
            <person name="Armstrong S.D."/>
            <person name="Fang Y."/>
            <person name="Donnelly M.J."/>
            <person name="Kadowaki T."/>
            <person name="McGarry J.W."/>
            <person name="Darby A.C."/>
            <person name="Makepeace B.L."/>
        </authorList>
    </citation>
    <scope>NUCLEOTIDE SEQUENCE [LARGE SCALE GENOMIC DNA]</scope>
    <source>
        <strain evidence="7">UoL-UT</strain>
    </source>
</reference>
<evidence type="ECO:0000256" key="3">
    <source>
        <dbReference type="ARBA" id="ARBA00022737"/>
    </source>
</evidence>
<gene>
    <name evidence="7" type="ORF">B4U80_09679</name>
</gene>
<dbReference type="InterPro" id="IPR016024">
    <property type="entry name" value="ARM-type_fold"/>
</dbReference>
<dbReference type="GO" id="GO:0061608">
    <property type="term" value="F:nuclear import signal receptor activity"/>
    <property type="evidence" value="ECO:0007669"/>
    <property type="project" value="InterPro"/>
</dbReference>
<dbReference type="SUPFAM" id="SSF48371">
    <property type="entry name" value="ARM repeat"/>
    <property type="match status" value="1"/>
</dbReference>
<organism evidence="7 8">
    <name type="scientific">Leptotrombidium deliense</name>
    <dbReference type="NCBI Taxonomy" id="299467"/>
    <lineage>
        <taxon>Eukaryota</taxon>
        <taxon>Metazoa</taxon>
        <taxon>Ecdysozoa</taxon>
        <taxon>Arthropoda</taxon>
        <taxon>Chelicerata</taxon>
        <taxon>Arachnida</taxon>
        <taxon>Acari</taxon>
        <taxon>Acariformes</taxon>
        <taxon>Trombidiformes</taxon>
        <taxon>Prostigmata</taxon>
        <taxon>Anystina</taxon>
        <taxon>Parasitengona</taxon>
        <taxon>Trombiculoidea</taxon>
        <taxon>Trombiculidae</taxon>
        <taxon>Leptotrombidium</taxon>
    </lineage>
</organism>
<dbReference type="AlphaFoldDB" id="A0A443STU6"/>
<evidence type="ECO:0000256" key="5">
    <source>
        <dbReference type="PIRNR" id="PIRNR005673"/>
    </source>
</evidence>